<comment type="caution">
    <text evidence="1">The sequence shown here is derived from an EMBL/GenBank/DDBJ whole genome shotgun (WGS) entry which is preliminary data.</text>
</comment>
<sequence>MCFCSSQCCVKVSLNLLVNLLRRISDDIMEAIHCQRPPTVDDVTSEDRYQCQRYEPDQQFETVQPCSGNDQPDDRRLRCLQLEMSLQEVGDAADVTELGVDCDDEKGDDPPKKSAIATRLYCVIYDTVELEPYFYNVDRVQCERMLEGGRDGVCIVRPFKFKV</sequence>
<reference evidence="1 2" key="1">
    <citation type="submission" date="2024-05" db="EMBL/GenBank/DDBJ databases">
        <title>Culex pipiens pipiens assembly and annotation.</title>
        <authorList>
            <person name="Alout H."/>
            <person name="Durand T."/>
        </authorList>
    </citation>
    <scope>NUCLEOTIDE SEQUENCE [LARGE SCALE GENOMIC DNA]</scope>
    <source>
        <strain evidence="1">HA-2024</strain>
        <tissue evidence="1">Whole body</tissue>
    </source>
</reference>
<name>A0ABD1DE60_CULPP</name>
<dbReference type="AlphaFoldDB" id="A0ABD1DE60"/>
<organism evidence="1 2">
    <name type="scientific">Culex pipiens pipiens</name>
    <name type="common">Northern house mosquito</name>
    <dbReference type="NCBI Taxonomy" id="38569"/>
    <lineage>
        <taxon>Eukaryota</taxon>
        <taxon>Metazoa</taxon>
        <taxon>Ecdysozoa</taxon>
        <taxon>Arthropoda</taxon>
        <taxon>Hexapoda</taxon>
        <taxon>Insecta</taxon>
        <taxon>Pterygota</taxon>
        <taxon>Neoptera</taxon>
        <taxon>Endopterygota</taxon>
        <taxon>Diptera</taxon>
        <taxon>Nematocera</taxon>
        <taxon>Culicoidea</taxon>
        <taxon>Culicidae</taxon>
        <taxon>Culicinae</taxon>
        <taxon>Culicini</taxon>
        <taxon>Culex</taxon>
        <taxon>Culex</taxon>
    </lineage>
</organism>
<accession>A0ABD1DE60</accession>
<protein>
    <submittedName>
        <fullName evidence="1">Uncharacterized protein</fullName>
    </submittedName>
</protein>
<dbReference type="EMBL" id="JBEHCU010006344">
    <property type="protein sequence ID" value="KAL1397342.1"/>
    <property type="molecule type" value="Genomic_DNA"/>
</dbReference>
<evidence type="ECO:0000313" key="2">
    <source>
        <dbReference type="Proteomes" id="UP001562425"/>
    </source>
</evidence>
<dbReference type="Proteomes" id="UP001562425">
    <property type="component" value="Unassembled WGS sequence"/>
</dbReference>
<feature type="non-terminal residue" evidence="1">
    <location>
        <position position="163"/>
    </location>
</feature>
<evidence type="ECO:0000313" key="1">
    <source>
        <dbReference type="EMBL" id="KAL1397342.1"/>
    </source>
</evidence>
<keyword evidence="2" id="KW-1185">Reference proteome</keyword>
<gene>
    <name evidence="1" type="ORF">pipiens_009833</name>
</gene>
<proteinExistence type="predicted"/>